<keyword evidence="1" id="KW-1133">Transmembrane helix</keyword>
<sequence>MIQIMICGKNGWDGKEQAFGIILLTSILIYNFFLINMVSGSAHVLVLCIIFIWITMFLSNTPKPIHLLQTQRWFEVSVYTQRRELYVLYIDGSCSSSVFINSNHAMISM</sequence>
<dbReference type="AlphaFoldDB" id="A0A0H5QU51"/>
<dbReference type="EMBL" id="HACM01004972">
    <property type="protein sequence ID" value="CRZ05414.1"/>
    <property type="molecule type" value="Transcribed_RNA"/>
</dbReference>
<keyword evidence="1" id="KW-0472">Membrane</keyword>
<dbReference type="EMBL" id="HACM01004973">
    <property type="protein sequence ID" value="CRZ05415.1"/>
    <property type="molecule type" value="Transcribed_RNA"/>
</dbReference>
<feature type="transmembrane region" description="Helical" evidence="1">
    <location>
        <begin position="41"/>
        <end position="59"/>
    </location>
</feature>
<protein>
    <submittedName>
        <fullName evidence="2">Uncharacterized protein</fullName>
    </submittedName>
</protein>
<organism evidence="2">
    <name type="scientific">Spongospora subterranea</name>
    <dbReference type="NCBI Taxonomy" id="70186"/>
    <lineage>
        <taxon>Eukaryota</taxon>
        <taxon>Sar</taxon>
        <taxon>Rhizaria</taxon>
        <taxon>Endomyxa</taxon>
        <taxon>Phytomyxea</taxon>
        <taxon>Plasmodiophorida</taxon>
        <taxon>Plasmodiophoridae</taxon>
        <taxon>Spongospora</taxon>
    </lineage>
</organism>
<name>A0A0H5QU51_9EUKA</name>
<accession>A0A0H5QU51</accession>
<keyword evidence="1" id="KW-0812">Transmembrane</keyword>
<evidence type="ECO:0000256" key="1">
    <source>
        <dbReference type="SAM" id="Phobius"/>
    </source>
</evidence>
<reference evidence="2" key="1">
    <citation type="submission" date="2015-04" db="EMBL/GenBank/DDBJ databases">
        <title>The genome sequence of the plant pathogenic Rhizarian Plasmodiophora brassicae reveals insights in its biotrophic life cycle and the origin of chitin synthesis.</title>
        <authorList>
            <person name="Schwelm A."/>
            <person name="Fogelqvist J."/>
            <person name="Knaust A."/>
            <person name="Julke S."/>
            <person name="Lilja T."/>
            <person name="Dhandapani V."/>
            <person name="Bonilla-Rosso G."/>
            <person name="Karlsson M."/>
            <person name="Shevchenko A."/>
            <person name="Choi S.R."/>
            <person name="Kim H.G."/>
            <person name="Park J.Y."/>
            <person name="Lim Y.P."/>
            <person name="Ludwig-Muller J."/>
            <person name="Dixelius C."/>
        </authorList>
    </citation>
    <scope>NUCLEOTIDE SEQUENCE</scope>
    <source>
        <tissue evidence="2">Potato root galls</tissue>
    </source>
</reference>
<proteinExistence type="predicted"/>
<evidence type="ECO:0000313" key="2">
    <source>
        <dbReference type="EMBL" id="CRZ05415.1"/>
    </source>
</evidence>